<dbReference type="InterPro" id="IPR040079">
    <property type="entry name" value="Glutathione_S-Trfase"/>
</dbReference>
<dbReference type="Pfam" id="PF14497">
    <property type="entry name" value="GST_C_3"/>
    <property type="match status" value="1"/>
</dbReference>
<dbReference type="CDD" id="cd03042">
    <property type="entry name" value="GST_N_Zeta"/>
    <property type="match status" value="1"/>
</dbReference>
<dbReference type="RefSeq" id="XP_011666296.1">
    <property type="nucleotide sequence ID" value="XM_011667994.2"/>
</dbReference>
<evidence type="ECO:0000313" key="10">
    <source>
        <dbReference type="EnsemblMetazoa" id="XP_011666296"/>
    </source>
</evidence>
<organism evidence="10 11">
    <name type="scientific">Strongylocentrotus purpuratus</name>
    <name type="common">Purple sea urchin</name>
    <dbReference type="NCBI Taxonomy" id="7668"/>
    <lineage>
        <taxon>Eukaryota</taxon>
        <taxon>Metazoa</taxon>
        <taxon>Echinodermata</taxon>
        <taxon>Eleutherozoa</taxon>
        <taxon>Echinozoa</taxon>
        <taxon>Echinoidea</taxon>
        <taxon>Euechinoidea</taxon>
        <taxon>Echinacea</taxon>
        <taxon>Camarodonta</taxon>
        <taxon>Echinidea</taxon>
        <taxon>Strongylocentrotidae</taxon>
        <taxon>Strongylocentrotus</taxon>
    </lineage>
</organism>
<dbReference type="GO" id="GO:0006559">
    <property type="term" value="P:L-phenylalanine catabolic process"/>
    <property type="evidence" value="ECO:0000318"/>
    <property type="project" value="GO_Central"/>
</dbReference>
<dbReference type="InterPro" id="IPR004046">
    <property type="entry name" value="GST_C"/>
</dbReference>
<evidence type="ECO:0000256" key="1">
    <source>
        <dbReference type="ARBA" id="ARBA00001622"/>
    </source>
</evidence>
<dbReference type="PROSITE" id="PS50405">
    <property type="entry name" value="GST_CTER"/>
    <property type="match status" value="1"/>
</dbReference>
<evidence type="ECO:0000259" key="8">
    <source>
        <dbReference type="PROSITE" id="PS50404"/>
    </source>
</evidence>
<dbReference type="KEGG" id="spu:580863"/>
<dbReference type="InterPro" id="IPR004045">
    <property type="entry name" value="Glutathione_S-Trfase_N"/>
</dbReference>
<dbReference type="InterPro" id="IPR034333">
    <property type="entry name" value="GST_Zeta_N"/>
</dbReference>
<dbReference type="GO" id="GO:0005739">
    <property type="term" value="C:mitochondrion"/>
    <property type="evidence" value="ECO:0000318"/>
    <property type="project" value="GO_Central"/>
</dbReference>
<dbReference type="GO" id="GO:0006572">
    <property type="term" value="P:L-tyrosine catabolic process"/>
    <property type="evidence" value="ECO:0007669"/>
    <property type="project" value="UniProtKB-KW"/>
</dbReference>
<proteinExistence type="inferred from homology"/>
<dbReference type="PROSITE" id="PS50404">
    <property type="entry name" value="GST_NTER"/>
    <property type="match status" value="1"/>
</dbReference>
<dbReference type="GO" id="GO:0004364">
    <property type="term" value="F:glutathione transferase activity"/>
    <property type="evidence" value="ECO:0000318"/>
    <property type="project" value="GO_Central"/>
</dbReference>
<dbReference type="Pfam" id="PF13409">
    <property type="entry name" value="GST_N_2"/>
    <property type="match status" value="1"/>
</dbReference>
<comment type="similarity">
    <text evidence="4">Belongs to the GST superfamily. Zeta family.</text>
</comment>
<dbReference type="Gene3D" id="1.20.1050.10">
    <property type="match status" value="1"/>
</dbReference>
<dbReference type="GO" id="GO:0016034">
    <property type="term" value="F:maleylacetoacetate isomerase activity"/>
    <property type="evidence" value="ECO:0000318"/>
    <property type="project" value="GO_Central"/>
</dbReference>
<dbReference type="AlphaFoldDB" id="A0A7M7HGI6"/>
<dbReference type="PANTHER" id="PTHR42673:SF4">
    <property type="entry name" value="MALEYLACETOACETATE ISOMERASE"/>
    <property type="match status" value="1"/>
</dbReference>
<protein>
    <recommendedName>
        <fullName evidence="5">maleylacetoacetate isomerase</fullName>
        <ecNumber evidence="5">5.2.1.2</ecNumber>
    </recommendedName>
</protein>
<keyword evidence="7" id="KW-0585">Phenylalanine catabolism</keyword>
<reference evidence="10" key="2">
    <citation type="submission" date="2021-01" db="UniProtKB">
        <authorList>
            <consortium name="EnsemblMetazoa"/>
        </authorList>
    </citation>
    <scope>IDENTIFICATION</scope>
</reference>
<dbReference type="UniPathway" id="UPA00139">
    <property type="reaction ID" value="UER00340"/>
</dbReference>
<dbReference type="CDD" id="cd03191">
    <property type="entry name" value="GST_C_Zeta"/>
    <property type="match status" value="1"/>
</dbReference>
<dbReference type="EnsemblMetazoa" id="XM_011667994">
    <property type="protein sequence ID" value="XP_011666296"/>
    <property type="gene ID" value="LOC580863"/>
</dbReference>
<dbReference type="Proteomes" id="UP000007110">
    <property type="component" value="Unassembled WGS sequence"/>
</dbReference>
<dbReference type="CTD" id="2954"/>
<dbReference type="FunCoup" id="A0A7M7HGI6">
    <property type="interactions" value="1205"/>
</dbReference>
<evidence type="ECO:0000256" key="2">
    <source>
        <dbReference type="ARBA" id="ARBA00001955"/>
    </source>
</evidence>
<evidence type="ECO:0000313" key="11">
    <source>
        <dbReference type="Proteomes" id="UP000007110"/>
    </source>
</evidence>
<dbReference type="SUPFAM" id="SSF47616">
    <property type="entry name" value="GST C-terminal domain-like"/>
    <property type="match status" value="1"/>
</dbReference>
<feature type="domain" description="GST C-terminal" evidence="9">
    <location>
        <begin position="90"/>
        <end position="210"/>
    </location>
</feature>
<sequence length="214" mass="23775">MAASQPILHSYFRSTCSWRVRTTLALKGIDYEYKGVNLLKGEQLSDAYLTVNPMGQVPALEIDGLLMTQSLPIIEYLDETIPNCSLFPKDPIKRYMARQVAETINAGIQPVQNLSMCKFVGAERKMELGNTFITKGFVALEKTLASTSGKYCIGDEVTVADVFLVPQVYNANRFKVDMSAFPVISKINDVLGELDAFKASHPSKQPDCPEDLRQ</sequence>
<dbReference type="Gene3D" id="3.40.30.10">
    <property type="entry name" value="Glutaredoxin"/>
    <property type="match status" value="1"/>
</dbReference>
<evidence type="ECO:0000259" key="9">
    <source>
        <dbReference type="PROSITE" id="PS50405"/>
    </source>
</evidence>
<dbReference type="FunFam" id="1.20.1050.10:FF:000010">
    <property type="entry name" value="Maleylacetoacetate isomerase isoform 1"/>
    <property type="match status" value="1"/>
</dbReference>
<name>A0A7M7HGI6_STRPU</name>
<evidence type="ECO:0000256" key="3">
    <source>
        <dbReference type="ARBA" id="ARBA00004671"/>
    </source>
</evidence>
<accession>A0A7M7HGI6</accession>
<comment type="cofactor">
    <cofactor evidence="2">
        <name>glutathione</name>
        <dbReference type="ChEBI" id="CHEBI:57925"/>
    </cofactor>
</comment>
<dbReference type="InParanoid" id="A0A7M7HGI6"/>
<evidence type="ECO:0000256" key="4">
    <source>
        <dbReference type="ARBA" id="ARBA00010007"/>
    </source>
</evidence>
<comment type="pathway">
    <text evidence="3">Amino-acid degradation; L-phenylalanine degradation; acetoacetate and fumarate from L-phenylalanine: step 5/6.</text>
</comment>
<evidence type="ECO:0000256" key="5">
    <source>
        <dbReference type="ARBA" id="ARBA00013199"/>
    </source>
</evidence>
<dbReference type="InterPro" id="IPR010987">
    <property type="entry name" value="Glutathione-S-Trfase_C-like"/>
</dbReference>
<dbReference type="InterPro" id="IPR034330">
    <property type="entry name" value="GST_Zeta_C"/>
</dbReference>
<dbReference type="SUPFAM" id="SSF52833">
    <property type="entry name" value="Thioredoxin-like"/>
    <property type="match status" value="1"/>
</dbReference>
<evidence type="ECO:0000256" key="7">
    <source>
        <dbReference type="ARBA" id="ARBA00023232"/>
    </source>
</evidence>
<keyword evidence="6" id="KW-0828">Tyrosine catabolism</keyword>
<dbReference type="InterPro" id="IPR036249">
    <property type="entry name" value="Thioredoxin-like_sf"/>
</dbReference>
<comment type="catalytic activity">
    <reaction evidence="1">
        <text>4-maleylacetoacetate = 4-fumarylacetoacetate</text>
        <dbReference type="Rhea" id="RHEA:14817"/>
        <dbReference type="ChEBI" id="CHEBI:17105"/>
        <dbReference type="ChEBI" id="CHEBI:18034"/>
        <dbReference type="EC" id="5.2.1.2"/>
    </reaction>
</comment>
<dbReference type="OrthoDB" id="202840at2759"/>
<dbReference type="EC" id="5.2.1.2" evidence="5"/>
<dbReference type="InterPro" id="IPR036282">
    <property type="entry name" value="Glutathione-S-Trfase_C_sf"/>
</dbReference>
<dbReference type="InterPro" id="IPR005955">
    <property type="entry name" value="GST_Zeta"/>
</dbReference>
<dbReference type="SFLD" id="SFLDS00019">
    <property type="entry name" value="Glutathione_Transferase_(cytos"/>
    <property type="match status" value="1"/>
</dbReference>
<feature type="domain" description="GST N-terminal" evidence="8">
    <location>
        <begin position="4"/>
        <end position="85"/>
    </location>
</feature>
<dbReference type="GeneID" id="580863"/>
<dbReference type="SFLD" id="SFLDG00358">
    <property type="entry name" value="Main_(cytGST)"/>
    <property type="match status" value="1"/>
</dbReference>
<evidence type="ECO:0000256" key="6">
    <source>
        <dbReference type="ARBA" id="ARBA00022878"/>
    </source>
</evidence>
<reference evidence="11" key="1">
    <citation type="submission" date="2015-02" db="EMBL/GenBank/DDBJ databases">
        <title>Genome sequencing for Strongylocentrotus purpuratus.</title>
        <authorList>
            <person name="Murali S."/>
            <person name="Liu Y."/>
            <person name="Vee V."/>
            <person name="English A."/>
            <person name="Wang M."/>
            <person name="Skinner E."/>
            <person name="Han Y."/>
            <person name="Muzny D.M."/>
            <person name="Worley K.C."/>
            <person name="Gibbs R.A."/>
        </authorList>
    </citation>
    <scope>NUCLEOTIDE SEQUENCE</scope>
</reference>
<dbReference type="GO" id="GO:0006749">
    <property type="term" value="P:glutathione metabolic process"/>
    <property type="evidence" value="ECO:0000318"/>
    <property type="project" value="GO_Central"/>
</dbReference>
<dbReference type="PANTHER" id="PTHR42673">
    <property type="entry name" value="MALEYLACETOACETATE ISOMERASE"/>
    <property type="match status" value="1"/>
</dbReference>
<dbReference type="NCBIfam" id="TIGR01262">
    <property type="entry name" value="maiA"/>
    <property type="match status" value="1"/>
</dbReference>
<keyword evidence="11" id="KW-1185">Reference proteome</keyword>